<evidence type="ECO:0000256" key="1">
    <source>
        <dbReference type="ARBA" id="ARBA00008645"/>
    </source>
</evidence>
<evidence type="ECO:0000259" key="3">
    <source>
        <dbReference type="Pfam" id="PF12146"/>
    </source>
</evidence>
<evidence type="ECO:0000313" key="5">
    <source>
        <dbReference type="Proteomes" id="UP000317942"/>
    </source>
</evidence>
<dbReference type="RefSeq" id="WP_075379450.1">
    <property type="nucleotide sequence ID" value="NZ_CP066060.1"/>
</dbReference>
<keyword evidence="2 4" id="KW-0378">Hydrolase</keyword>
<accession>A0A1Q8WLT0</accession>
<comment type="similarity">
    <text evidence="1">Belongs to the AB hydrolase superfamily.</text>
</comment>
<dbReference type="GeneID" id="64213229"/>
<dbReference type="InterPro" id="IPR050261">
    <property type="entry name" value="FrsA_esterase"/>
</dbReference>
<evidence type="ECO:0000256" key="2">
    <source>
        <dbReference type="ARBA" id="ARBA00022801"/>
    </source>
</evidence>
<organism evidence="4 5">
    <name type="scientific">Actinomyces oris</name>
    <dbReference type="NCBI Taxonomy" id="544580"/>
    <lineage>
        <taxon>Bacteria</taxon>
        <taxon>Bacillati</taxon>
        <taxon>Actinomycetota</taxon>
        <taxon>Actinomycetes</taxon>
        <taxon>Actinomycetales</taxon>
        <taxon>Actinomycetaceae</taxon>
        <taxon>Actinomyces</taxon>
    </lineage>
</organism>
<reference evidence="4 5" key="1">
    <citation type="submission" date="2019-06" db="EMBL/GenBank/DDBJ databases">
        <title>Draft genome sequence of Actinomyces oris CCUG 34288T.</title>
        <authorList>
            <person name="Salva-Serra F."/>
            <person name="Cardew S."/>
            <person name="Moore E."/>
        </authorList>
    </citation>
    <scope>NUCLEOTIDE SEQUENCE [LARGE SCALE GENOMIC DNA]</scope>
    <source>
        <strain evidence="4 5">CCUG 34288</strain>
    </source>
</reference>
<feature type="domain" description="Serine aminopeptidase S33" evidence="3">
    <location>
        <begin position="51"/>
        <end position="168"/>
    </location>
</feature>
<dbReference type="PANTHER" id="PTHR22946:SF9">
    <property type="entry name" value="POLYKETIDE TRANSFERASE AF380"/>
    <property type="match status" value="1"/>
</dbReference>
<dbReference type="InterPro" id="IPR029058">
    <property type="entry name" value="AB_hydrolase_fold"/>
</dbReference>
<dbReference type="Pfam" id="PF12146">
    <property type="entry name" value="Hydrolase_4"/>
    <property type="match status" value="1"/>
</dbReference>
<sequence>MAAGPVLVAGPAQQGEHVTTQSYLSRQVTLTVQGQRLGGLAYVPRTASSAPAPLVICCHGMEGSHTRVAPMARRFAGAGAVAICFDFRGGGGSASQGETTAMSALTELADLEAVLTAACAWPEVDASRVALFGLSLGGAVAALAAARHPQRITALALWYPALRLGENLRAAFHTPAAVPEEFDWAGTRLGRAYAVDGWNLEVGAELATYRRPVLIVHGDQDRAVPIEVSRAAVSATPDAELVTIPGAAHGFGDANWEEAMRRTIGFLAWNGVLEEDREE</sequence>
<dbReference type="Gene3D" id="3.40.50.1820">
    <property type="entry name" value="alpha/beta hydrolase"/>
    <property type="match status" value="1"/>
</dbReference>
<evidence type="ECO:0000313" key="4">
    <source>
        <dbReference type="EMBL" id="TQD59298.1"/>
    </source>
</evidence>
<dbReference type="GO" id="GO:0052689">
    <property type="term" value="F:carboxylic ester hydrolase activity"/>
    <property type="evidence" value="ECO:0007669"/>
    <property type="project" value="UniProtKB-ARBA"/>
</dbReference>
<dbReference type="SUPFAM" id="SSF53474">
    <property type="entry name" value="alpha/beta-Hydrolases"/>
    <property type="match status" value="1"/>
</dbReference>
<dbReference type="InterPro" id="IPR022742">
    <property type="entry name" value="Hydrolase_4"/>
</dbReference>
<dbReference type="AlphaFoldDB" id="A0A1Q8WLT0"/>
<name>A0A1Q8WLT0_9ACTO</name>
<gene>
    <name evidence="4" type="ORF">FK267_12025</name>
</gene>
<dbReference type="PANTHER" id="PTHR22946">
    <property type="entry name" value="DIENELACTONE HYDROLASE DOMAIN-CONTAINING PROTEIN-RELATED"/>
    <property type="match status" value="1"/>
</dbReference>
<dbReference type="Proteomes" id="UP000317942">
    <property type="component" value="Unassembled WGS sequence"/>
</dbReference>
<comment type="caution">
    <text evidence="4">The sequence shown here is derived from an EMBL/GenBank/DDBJ whole genome shotgun (WGS) entry which is preliminary data.</text>
</comment>
<protein>
    <submittedName>
        <fullName evidence="4">Alpha/beta fold hydrolase</fullName>
    </submittedName>
</protein>
<dbReference type="OrthoDB" id="63034at2"/>
<dbReference type="EMBL" id="VICC01000008">
    <property type="protein sequence ID" value="TQD59298.1"/>
    <property type="molecule type" value="Genomic_DNA"/>
</dbReference>
<proteinExistence type="inferred from homology"/>